<name>A0A2T2XG50_9FIRM</name>
<dbReference type="Proteomes" id="UP000242972">
    <property type="component" value="Unassembled WGS sequence"/>
</dbReference>
<dbReference type="SUPFAM" id="SSF54862">
    <property type="entry name" value="4Fe-4S ferredoxins"/>
    <property type="match status" value="1"/>
</dbReference>
<evidence type="ECO:0000313" key="7">
    <source>
        <dbReference type="EMBL" id="PSR33469.1"/>
    </source>
</evidence>
<accession>A0A2T2XG50</accession>
<dbReference type="Pfam" id="PF02754">
    <property type="entry name" value="CCG"/>
    <property type="match status" value="2"/>
</dbReference>
<dbReference type="GO" id="GO:0051539">
    <property type="term" value="F:4 iron, 4 sulfur cluster binding"/>
    <property type="evidence" value="ECO:0007669"/>
    <property type="project" value="UniProtKB-KW"/>
</dbReference>
<dbReference type="Gene3D" id="1.10.1060.10">
    <property type="entry name" value="Alpha-helical ferredoxin"/>
    <property type="match status" value="1"/>
</dbReference>
<dbReference type="GO" id="GO:0016491">
    <property type="term" value="F:oxidoreductase activity"/>
    <property type="evidence" value="ECO:0007669"/>
    <property type="project" value="UniProtKB-ARBA"/>
</dbReference>
<dbReference type="Pfam" id="PF13183">
    <property type="entry name" value="Fer4_8"/>
    <property type="match status" value="1"/>
</dbReference>
<protein>
    <submittedName>
        <fullName evidence="7">(Fe-S)-binding protein</fullName>
    </submittedName>
</protein>
<organism evidence="7 8">
    <name type="scientific">Sulfobacillus benefaciens</name>
    <dbReference type="NCBI Taxonomy" id="453960"/>
    <lineage>
        <taxon>Bacteria</taxon>
        <taxon>Bacillati</taxon>
        <taxon>Bacillota</taxon>
        <taxon>Clostridia</taxon>
        <taxon>Eubacteriales</taxon>
        <taxon>Clostridiales Family XVII. Incertae Sedis</taxon>
        <taxon>Sulfobacillus</taxon>
    </lineage>
</organism>
<keyword evidence="2" id="KW-0479">Metal-binding</keyword>
<evidence type="ECO:0000259" key="6">
    <source>
        <dbReference type="PROSITE" id="PS51379"/>
    </source>
</evidence>
<dbReference type="PROSITE" id="PS51379">
    <property type="entry name" value="4FE4S_FER_2"/>
    <property type="match status" value="1"/>
</dbReference>
<feature type="non-terminal residue" evidence="7">
    <location>
        <position position="366"/>
    </location>
</feature>
<keyword evidence="3" id="KW-0677">Repeat</keyword>
<evidence type="ECO:0000256" key="5">
    <source>
        <dbReference type="ARBA" id="ARBA00023014"/>
    </source>
</evidence>
<keyword evidence="1" id="KW-0004">4Fe-4S</keyword>
<dbReference type="PIRSF" id="PIRSF000139">
    <property type="entry name" value="Glc_ox_4Fe-4S"/>
    <property type="match status" value="1"/>
</dbReference>
<proteinExistence type="predicted"/>
<evidence type="ECO:0000256" key="1">
    <source>
        <dbReference type="ARBA" id="ARBA00022485"/>
    </source>
</evidence>
<reference evidence="7 8" key="1">
    <citation type="journal article" date="2014" name="BMC Genomics">
        <title>Comparison of environmental and isolate Sulfobacillus genomes reveals diverse carbon, sulfur, nitrogen, and hydrogen metabolisms.</title>
        <authorList>
            <person name="Justice N.B."/>
            <person name="Norman A."/>
            <person name="Brown C.T."/>
            <person name="Singh A."/>
            <person name="Thomas B.C."/>
            <person name="Banfield J.F."/>
        </authorList>
    </citation>
    <scope>NUCLEOTIDE SEQUENCE [LARGE SCALE GENOMIC DNA]</scope>
    <source>
        <strain evidence="7">AMDSBA4</strain>
    </source>
</reference>
<dbReference type="InterPro" id="IPR017900">
    <property type="entry name" value="4Fe4S_Fe_S_CS"/>
</dbReference>
<evidence type="ECO:0000256" key="2">
    <source>
        <dbReference type="ARBA" id="ARBA00022723"/>
    </source>
</evidence>
<keyword evidence="4" id="KW-0408">Iron</keyword>
<keyword evidence="5" id="KW-0411">Iron-sulfur</keyword>
<feature type="domain" description="4Fe-4S ferredoxin-type" evidence="6">
    <location>
        <begin position="4"/>
        <end position="33"/>
    </location>
</feature>
<dbReference type="InterPro" id="IPR017896">
    <property type="entry name" value="4Fe4S_Fe-S-bd"/>
</dbReference>
<dbReference type="PANTHER" id="PTHR32479:SF17">
    <property type="entry name" value="GLYCOLATE OXIDASE IRON-SULFUR SUBUNIT"/>
    <property type="match status" value="1"/>
</dbReference>
<evidence type="ECO:0000256" key="3">
    <source>
        <dbReference type="ARBA" id="ARBA00022737"/>
    </source>
</evidence>
<sequence length="366" mass="40044">MAWQEILAEINQCNKCGFCLPTCPTYQITGNELASPRGRIAMVEALARGEVTVGAGLEEALTYCLDCRACETACPSGVPYHRILEVGRNQLWQNRPATRKAPWLVRQALGTVTRPRRLARFSRWARRGRHLPLPAALRQFLPMLGPESPVPPAPDVIPHATASAQFFSGCMMSAVFPEANHAAQHLLALAAVEVKTPPAQTCCGALHWHAGDAERARQLARQNIAAFAGTTDPVVNTAGGCGAMLREYGDLFADDPVWAERARQFSARIRDWATLFLRYGQEVPLVGDGERVTLQNSCHLVNVEKAGDDAVAVLQRVAQDTFVPLASQNRCCGSAGTYNVVHTDWALKILDQKMAEVEEEAPDRIL</sequence>
<dbReference type="PANTHER" id="PTHR32479">
    <property type="entry name" value="GLYCOLATE OXIDASE IRON-SULFUR SUBUNIT"/>
    <property type="match status" value="1"/>
</dbReference>
<comment type="caution">
    <text evidence="7">The sequence shown here is derived from an EMBL/GenBank/DDBJ whole genome shotgun (WGS) entry which is preliminary data.</text>
</comment>
<dbReference type="PROSITE" id="PS00198">
    <property type="entry name" value="4FE4S_FER_1"/>
    <property type="match status" value="2"/>
</dbReference>
<dbReference type="InterPro" id="IPR004017">
    <property type="entry name" value="Cys_rich_dom"/>
</dbReference>
<dbReference type="AlphaFoldDB" id="A0A2T2XG50"/>
<dbReference type="GO" id="GO:0046872">
    <property type="term" value="F:metal ion binding"/>
    <property type="evidence" value="ECO:0007669"/>
    <property type="project" value="UniProtKB-KW"/>
</dbReference>
<dbReference type="InterPro" id="IPR009051">
    <property type="entry name" value="Helical_ferredxn"/>
</dbReference>
<gene>
    <name evidence="7" type="ORF">C7B46_09915</name>
</gene>
<dbReference type="EMBL" id="PXYW01000020">
    <property type="protein sequence ID" value="PSR33469.1"/>
    <property type="molecule type" value="Genomic_DNA"/>
</dbReference>
<dbReference type="InterPro" id="IPR012257">
    <property type="entry name" value="Glc_ox_4Fe-4S"/>
</dbReference>
<evidence type="ECO:0000313" key="8">
    <source>
        <dbReference type="Proteomes" id="UP000242972"/>
    </source>
</evidence>
<evidence type="ECO:0000256" key="4">
    <source>
        <dbReference type="ARBA" id="ARBA00023004"/>
    </source>
</evidence>